<keyword evidence="3" id="KW-1185">Reference proteome</keyword>
<gene>
    <name evidence="2" type="ORF">PUNSTDRAFT_55536</name>
</gene>
<reference evidence="3" key="1">
    <citation type="journal article" date="2012" name="Science">
        <title>The Paleozoic origin of enzymatic lignin decomposition reconstructed from 31 fungal genomes.</title>
        <authorList>
            <person name="Floudas D."/>
            <person name="Binder M."/>
            <person name="Riley R."/>
            <person name="Barry K."/>
            <person name="Blanchette R.A."/>
            <person name="Henrissat B."/>
            <person name="Martinez A.T."/>
            <person name="Otillar R."/>
            <person name="Spatafora J.W."/>
            <person name="Yadav J.S."/>
            <person name="Aerts A."/>
            <person name="Benoit I."/>
            <person name="Boyd A."/>
            <person name="Carlson A."/>
            <person name="Copeland A."/>
            <person name="Coutinho P.M."/>
            <person name="de Vries R.P."/>
            <person name="Ferreira P."/>
            <person name="Findley K."/>
            <person name="Foster B."/>
            <person name="Gaskell J."/>
            <person name="Glotzer D."/>
            <person name="Gorecki P."/>
            <person name="Heitman J."/>
            <person name="Hesse C."/>
            <person name="Hori C."/>
            <person name="Igarashi K."/>
            <person name="Jurgens J.A."/>
            <person name="Kallen N."/>
            <person name="Kersten P."/>
            <person name="Kohler A."/>
            <person name="Kuees U."/>
            <person name="Kumar T.K.A."/>
            <person name="Kuo A."/>
            <person name="LaButti K."/>
            <person name="Larrondo L.F."/>
            <person name="Lindquist E."/>
            <person name="Ling A."/>
            <person name="Lombard V."/>
            <person name="Lucas S."/>
            <person name="Lundell T."/>
            <person name="Martin R."/>
            <person name="McLaughlin D.J."/>
            <person name="Morgenstern I."/>
            <person name="Morin E."/>
            <person name="Murat C."/>
            <person name="Nagy L.G."/>
            <person name="Nolan M."/>
            <person name="Ohm R.A."/>
            <person name="Patyshakuliyeva A."/>
            <person name="Rokas A."/>
            <person name="Ruiz-Duenas F.J."/>
            <person name="Sabat G."/>
            <person name="Salamov A."/>
            <person name="Samejima M."/>
            <person name="Schmutz J."/>
            <person name="Slot J.C."/>
            <person name="St John F."/>
            <person name="Stenlid J."/>
            <person name="Sun H."/>
            <person name="Sun S."/>
            <person name="Syed K."/>
            <person name="Tsang A."/>
            <person name="Wiebenga A."/>
            <person name="Young D."/>
            <person name="Pisabarro A."/>
            <person name="Eastwood D.C."/>
            <person name="Martin F."/>
            <person name="Cullen D."/>
            <person name="Grigoriev I.V."/>
            <person name="Hibbett D.S."/>
        </authorList>
    </citation>
    <scope>NUCLEOTIDE SEQUENCE [LARGE SCALE GENOMIC DNA]</scope>
    <source>
        <strain evidence="3">HHB-11173 SS5</strain>
    </source>
</reference>
<organism evidence="2 3">
    <name type="scientific">Punctularia strigosozonata (strain HHB-11173)</name>
    <name type="common">White-rot fungus</name>
    <dbReference type="NCBI Taxonomy" id="741275"/>
    <lineage>
        <taxon>Eukaryota</taxon>
        <taxon>Fungi</taxon>
        <taxon>Dikarya</taxon>
        <taxon>Basidiomycota</taxon>
        <taxon>Agaricomycotina</taxon>
        <taxon>Agaricomycetes</taxon>
        <taxon>Corticiales</taxon>
        <taxon>Punctulariaceae</taxon>
        <taxon>Punctularia</taxon>
    </lineage>
</organism>
<evidence type="ECO:0000313" key="2">
    <source>
        <dbReference type="EMBL" id="EIN04522.1"/>
    </source>
</evidence>
<feature type="region of interest" description="Disordered" evidence="1">
    <location>
        <begin position="1"/>
        <end position="29"/>
    </location>
</feature>
<evidence type="ECO:0000313" key="3">
    <source>
        <dbReference type="Proteomes" id="UP000054196"/>
    </source>
</evidence>
<dbReference type="RefSeq" id="XP_007388317.1">
    <property type="nucleotide sequence ID" value="XM_007388255.1"/>
</dbReference>
<dbReference type="GeneID" id="18883996"/>
<protein>
    <submittedName>
        <fullName evidence="2">Uncharacterized protein</fullName>
    </submittedName>
</protein>
<sequence length="53" mass="6036">MFGARQIGHDHSRRNRQYGPMPLDAEQSSCDVRRNELRFALASRGGESGFRTL</sequence>
<dbReference type="KEGG" id="psq:PUNSTDRAFT_55536"/>
<dbReference type="Proteomes" id="UP000054196">
    <property type="component" value="Unassembled WGS sequence"/>
</dbReference>
<dbReference type="EMBL" id="JH687554">
    <property type="protein sequence ID" value="EIN04522.1"/>
    <property type="molecule type" value="Genomic_DNA"/>
</dbReference>
<dbReference type="HOGENOM" id="CLU_3069774_0_0_1"/>
<name>R7S3Z6_PUNST</name>
<dbReference type="AlphaFoldDB" id="R7S3Z6"/>
<proteinExistence type="predicted"/>
<evidence type="ECO:0000256" key="1">
    <source>
        <dbReference type="SAM" id="MobiDB-lite"/>
    </source>
</evidence>
<accession>R7S3Z6</accession>